<dbReference type="AlphaFoldDB" id="A0A8J3B154"/>
<protein>
    <recommendedName>
        <fullName evidence="1">DUF427 domain-containing protein</fullName>
    </recommendedName>
</protein>
<dbReference type="InterPro" id="IPR007361">
    <property type="entry name" value="DUF427"/>
</dbReference>
<evidence type="ECO:0000313" key="2">
    <source>
        <dbReference type="EMBL" id="GGI55161.1"/>
    </source>
</evidence>
<accession>A0A8J3B154</accession>
<dbReference type="RefSeq" id="WP_188421938.1">
    <property type="nucleotide sequence ID" value="NZ_BMDP01000003.1"/>
</dbReference>
<comment type="caution">
    <text evidence="2">The sequence shown here is derived from an EMBL/GenBank/DDBJ whole genome shotgun (WGS) entry which is preliminary data.</text>
</comment>
<keyword evidence="3" id="KW-1185">Reference proteome</keyword>
<proteinExistence type="predicted"/>
<evidence type="ECO:0000313" key="3">
    <source>
        <dbReference type="Proteomes" id="UP000627205"/>
    </source>
</evidence>
<dbReference type="Proteomes" id="UP000627205">
    <property type="component" value="Unassembled WGS sequence"/>
</dbReference>
<name>A0A8J3B154_9BURK</name>
<organism evidence="2 3">
    <name type="scientific">Oxalicibacterium solurbis</name>
    <dbReference type="NCBI Taxonomy" id="69280"/>
    <lineage>
        <taxon>Bacteria</taxon>
        <taxon>Pseudomonadati</taxon>
        <taxon>Pseudomonadota</taxon>
        <taxon>Betaproteobacteria</taxon>
        <taxon>Burkholderiales</taxon>
        <taxon>Oxalobacteraceae</taxon>
        <taxon>Oxalicibacterium</taxon>
    </lineage>
</organism>
<dbReference type="PANTHER" id="PTHR34310:SF9">
    <property type="entry name" value="BLR5716 PROTEIN"/>
    <property type="match status" value="1"/>
</dbReference>
<dbReference type="EMBL" id="BMDP01000003">
    <property type="protein sequence ID" value="GGI55161.1"/>
    <property type="molecule type" value="Genomic_DNA"/>
</dbReference>
<feature type="domain" description="DUF427" evidence="1">
    <location>
        <begin position="26"/>
        <end position="116"/>
    </location>
</feature>
<dbReference type="PANTHER" id="PTHR34310">
    <property type="entry name" value="DUF427 DOMAIN PROTEIN (AFU_ORTHOLOGUE AFUA_3G02220)"/>
    <property type="match status" value="1"/>
</dbReference>
<gene>
    <name evidence="2" type="ORF">GCM10011430_23350</name>
</gene>
<dbReference type="Gene3D" id="2.170.150.40">
    <property type="entry name" value="Domain of unknown function (DUF427)"/>
    <property type="match status" value="1"/>
</dbReference>
<evidence type="ECO:0000259" key="1">
    <source>
        <dbReference type="Pfam" id="PF04248"/>
    </source>
</evidence>
<dbReference type="InterPro" id="IPR038694">
    <property type="entry name" value="DUF427_sf"/>
</dbReference>
<sequence length="125" mass="13660">MPDKPVRIPGPDHPITITPDPAHIIVIVADRVIADTRAALTLQEASYPAVHYIPREDVDMAQLQRTDHATYCPYKGDASYYSIPAGGARSGNAVWSYESPHEAVAKIAGYLAFYPDRVDAIRVDG</sequence>
<dbReference type="Pfam" id="PF04248">
    <property type="entry name" value="NTP_transf_9"/>
    <property type="match status" value="1"/>
</dbReference>
<reference evidence="2" key="1">
    <citation type="journal article" date="2014" name="Int. J. Syst. Evol. Microbiol.">
        <title>Complete genome sequence of Corynebacterium casei LMG S-19264T (=DSM 44701T), isolated from a smear-ripened cheese.</title>
        <authorList>
            <consortium name="US DOE Joint Genome Institute (JGI-PGF)"/>
            <person name="Walter F."/>
            <person name="Albersmeier A."/>
            <person name="Kalinowski J."/>
            <person name="Ruckert C."/>
        </authorList>
    </citation>
    <scope>NUCLEOTIDE SEQUENCE</scope>
    <source>
        <strain evidence="2">CCM 7664</strain>
    </source>
</reference>
<reference evidence="2" key="2">
    <citation type="submission" date="2020-09" db="EMBL/GenBank/DDBJ databases">
        <authorList>
            <person name="Sun Q."/>
            <person name="Sedlacek I."/>
        </authorList>
    </citation>
    <scope>NUCLEOTIDE SEQUENCE</scope>
    <source>
        <strain evidence="2">CCM 7664</strain>
    </source>
</reference>